<accession>A0A517WCZ8</accession>
<evidence type="ECO:0000313" key="2">
    <source>
        <dbReference type="Proteomes" id="UP000320722"/>
    </source>
</evidence>
<gene>
    <name evidence="1" type="ORF">V6x_28370</name>
</gene>
<evidence type="ECO:0000313" key="1">
    <source>
        <dbReference type="EMBL" id="QDU03125.1"/>
    </source>
</evidence>
<sequence>MSGLLRIIAVLFELLFFWTKKKHSDETERLEEVERFQQDATNRNEPAVQSQFARWRTAARIRRNKRL</sequence>
<dbReference type="RefSeq" id="WP_145040685.1">
    <property type="nucleotide sequence ID" value="NZ_CP036347.1"/>
</dbReference>
<protein>
    <submittedName>
        <fullName evidence="1">Uncharacterized protein</fullName>
    </submittedName>
</protein>
<reference evidence="1 2" key="1">
    <citation type="submission" date="2019-02" db="EMBL/GenBank/DDBJ databases">
        <title>Deep-cultivation of Planctomycetes and their phenomic and genomic characterization uncovers novel biology.</title>
        <authorList>
            <person name="Wiegand S."/>
            <person name="Jogler M."/>
            <person name="Boedeker C."/>
            <person name="Pinto D."/>
            <person name="Vollmers J."/>
            <person name="Rivas-Marin E."/>
            <person name="Kohn T."/>
            <person name="Peeters S.H."/>
            <person name="Heuer A."/>
            <person name="Rast P."/>
            <person name="Oberbeckmann S."/>
            <person name="Bunk B."/>
            <person name="Jeske O."/>
            <person name="Meyerdierks A."/>
            <person name="Storesund J.E."/>
            <person name="Kallscheuer N."/>
            <person name="Luecker S."/>
            <person name="Lage O.M."/>
            <person name="Pohl T."/>
            <person name="Merkel B.J."/>
            <person name="Hornburger P."/>
            <person name="Mueller R.-W."/>
            <person name="Bruemmer F."/>
            <person name="Labrenz M."/>
            <person name="Spormann A.M."/>
            <person name="Op den Camp H."/>
            <person name="Overmann J."/>
            <person name="Amann R."/>
            <person name="Jetten M.S.M."/>
            <person name="Mascher T."/>
            <person name="Medema M.H."/>
            <person name="Devos D.P."/>
            <person name="Kaster A.-K."/>
            <person name="Ovreas L."/>
            <person name="Rohde M."/>
            <person name="Galperin M.Y."/>
            <person name="Jogler C."/>
        </authorList>
    </citation>
    <scope>NUCLEOTIDE SEQUENCE [LARGE SCALE GENOMIC DNA]</scope>
    <source>
        <strain evidence="1 2">V6</strain>
    </source>
</reference>
<dbReference type="EMBL" id="CP036347">
    <property type="protein sequence ID" value="QDU03125.1"/>
    <property type="molecule type" value="Genomic_DNA"/>
</dbReference>
<organism evidence="1 2">
    <name type="scientific">Gimesia chilikensis</name>
    <dbReference type="NCBI Taxonomy" id="2605989"/>
    <lineage>
        <taxon>Bacteria</taxon>
        <taxon>Pseudomonadati</taxon>
        <taxon>Planctomycetota</taxon>
        <taxon>Planctomycetia</taxon>
        <taxon>Planctomycetales</taxon>
        <taxon>Planctomycetaceae</taxon>
        <taxon>Gimesia</taxon>
    </lineage>
</organism>
<dbReference type="Proteomes" id="UP000320722">
    <property type="component" value="Chromosome"/>
</dbReference>
<dbReference type="AlphaFoldDB" id="A0A517WCZ8"/>
<proteinExistence type="predicted"/>
<name>A0A517WCZ8_9PLAN</name>